<dbReference type="InterPro" id="IPR029052">
    <property type="entry name" value="Metallo-depent_PP-like"/>
</dbReference>
<name>A0A6C0IX09_9ZZZZ</name>
<dbReference type="GO" id="GO:0016787">
    <property type="term" value="F:hydrolase activity"/>
    <property type="evidence" value="ECO:0007669"/>
    <property type="project" value="InterPro"/>
</dbReference>
<dbReference type="AlphaFoldDB" id="A0A6C0IX09"/>
<organism evidence="2">
    <name type="scientific">viral metagenome</name>
    <dbReference type="NCBI Taxonomy" id="1070528"/>
    <lineage>
        <taxon>unclassified sequences</taxon>
        <taxon>metagenomes</taxon>
        <taxon>organismal metagenomes</taxon>
    </lineage>
</organism>
<dbReference type="Pfam" id="PF00149">
    <property type="entry name" value="Metallophos"/>
    <property type="match status" value="1"/>
</dbReference>
<dbReference type="EMBL" id="MN740256">
    <property type="protein sequence ID" value="QHT96377.1"/>
    <property type="molecule type" value="Genomic_DNA"/>
</dbReference>
<sequence length="359" mass="40959">MEDLRKIYKLQYQEKCSKYSDISTKDVLPAVERIIVIGDLHGDWKETIKSLKIAKVIDIELNWIGGKTVVVQIGDQIDRCRELPCNRPINDDEDSDIKILRFFTKLHTQALKAGGAIYSIIGNHELMNATGRMEYVSYQNFIDFENRDANKKMLANMPSNLKGMDARKWAFKPGNPMAEFLACTRKLALIIGDHLFVHAGIVEDIAKKYSDIGDLNKLLSLYLWDKLENPELYQDIFGSDVIKGKTILNQGDINKNFFKISPLWNRQYGNLKDSEKTCQKLLSPVQDIYKVKKMFVGHTPQMNKGINSICQGDLWYTDVGVSKAFDIADYKHSSTGTRSEVREAQVLEILRDGEPTILK</sequence>
<accession>A0A6C0IX09</accession>
<dbReference type="PANTHER" id="PTHR46546">
    <property type="entry name" value="SHEWANELLA-LIKE PROTEIN PHOSPHATASE 1"/>
    <property type="match status" value="1"/>
</dbReference>
<dbReference type="InterPro" id="IPR004843">
    <property type="entry name" value="Calcineurin-like_PHP"/>
</dbReference>
<protein>
    <recommendedName>
        <fullName evidence="1">Calcineurin-like phosphoesterase domain-containing protein</fullName>
    </recommendedName>
</protein>
<dbReference type="SUPFAM" id="SSF56300">
    <property type="entry name" value="Metallo-dependent phosphatases"/>
    <property type="match status" value="1"/>
</dbReference>
<proteinExistence type="predicted"/>
<feature type="domain" description="Calcineurin-like phosphoesterase" evidence="1">
    <location>
        <begin position="33"/>
        <end position="301"/>
    </location>
</feature>
<dbReference type="Gene3D" id="3.60.21.10">
    <property type="match status" value="1"/>
</dbReference>
<evidence type="ECO:0000259" key="1">
    <source>
        <dbReference type="Pfam" id="PF00149"/>
    </source>
</evidence>
<dbReference type="PANTHER" id="PTHR46546:SF4">
    <property type="entry name" value="SHEWANELLA-LIKE PROTEIN PHOSPHATASE 1"/>
    <property type="match status" value="1"/>
</dbReference>
<evidence type="ECO:0000313" key="2">
    <source>
        <dbReference type="EMBL" id="QHT96377.1"/>
    </source>
</evidence>
<reference evidence="2" key="1">
    <citation type="journal article" date="2020" name="Nature">
        <title>Giant virus diversity and host interactions through global metagenomics.</title>
        <authorList>
            <person name="Schulz F."/>
            <person name="Roux S."/>
            <person name="Paez-Espino D."/>
            <person name="Jungbluth S."/>
            <person name="Walsh D.A."/>
            <person name="Denef V.J."/>
            <person name="McMahon K.D."/>
            <person name="Konstantinidis K.T."/>
            <person name="Eloe-Fadrosh E.A."/>
            <person name="Kyrpides N.C."/>
            <person name="Woyke T."/>
        </authorList>
    </citation>
    <scope>NUCLEOTIDE SEQUENCE</scope>
    <source>
        <strain evidence="2">GVMAG-M-3300024302-11</strain>
    </source>
</reference>